<dbReference type="Gene3D" id="2.160.20.10">
    <property type="entry name" value="Single-stranded right-handed beta-helix, Pectin lyase-like"/>
    <property type="match status" value="1"/>
</dbReference>
<evidence type="ECO:0000313" key="17">
    <source>
        <dbReference type="EMBL" id="GKU85353.1"/>
    </source>
</evidence>
<dbReference type="Proteomes" id="UP001054252">
    <property type="component" value="Unassembled WGS sequence"/>
</dbReference>
<dbReference type="Pfam" id="PF00295">
    <property type="entry name" value="Glyco_hydro_28"/>
    <property type="match status" value="1"/>
</dbReference>
<evidence type="ECO:0000259" key="16">
    <source>
        <dbReference type="Pfam" id="PF21864"/>
    </source>
</evidence>
<dbReference type="InterPro" id="IPR006626">
    <property type="entry name" value="PbH1"/>
</dbReference>
<keyword evidence="15" id="KW-0732">Signal</keyword>
<evidence type="ECO:0000256" key="5">
    <source>
        <dbReference type="ARBA" id="ARBA00022525"/>
    </source>
</evidence>
<dbReference type="SUPFAM" id="SSF51126">
    <property type="entry name" value="Pectin lyase-like"/>
    <property type="match status" value="1"/>
</dbReference>
<dbReference type="SMART" id="SM00710">
    <property type="entry name" value="PbH1"/>
    <property type="match status" value="7"/>
</dbReference>
<dbReference type="GO" id="GO:0005975">
    <property type="term" value="P:carbohydrate metabolic process"/>
    <property type="evidence" value="ECO:0007669"/>
    <property type="project" value="InterPro"/>
</dbReference>
<dbReference type="GO" id="GO:0004650">
    <property type="term" value="F:polygalacturonase activity"/>
    <property type="evidence" value="ECO:0007669"/>
    <property type="project" value="UniProtKB-EC"/>
</dbReference>
<evidence type="ECO:0000256" key="11">
    <source>
        <dbReference type="ARBA" id="ARBA00070098"/>
    </source>
</evidence>
<organism evidence="17 18">
    <name type="scientific">Rubroshorea leprosula</name>
    <dbReference type="NCBI Taxonomy" id="152421"/>
    <lineage>
        <taxon>Eukaryota</taxon>
        <taxon>Viridiplantae</taxon>
        <taxon>Streptophyta</taxon>
        <taxon>Embryophyta</taxon>
        <taxon>Tracheophyta</taxon>
        <taxon>Spermatophyta</taxon>
        <taxon>Magnoliopsida</taxon>
        <taxon>eudicotyledons</taxon>
        <taxon>Gunneridae</taxon>
        <taxon>Pentapetalae</taxon>
        <taxon>rosids</taxon>
        <taxon>malvids</taxon>
        <taxon>Malvales</taxon>
        <taxon>Dipterocarpaceae</taxon>
        <taxon>Rubroshorea</taxon>
    </lineage>
</organism>
<keyword evidence="7 13" id="KW-0326">Glycosidase</keyword>
<evidence type="ECO:0000256" key="7">
    <source>
        <dbReference type="ARBA" id="ARBA00023295"/>
    </source>
</evidence>
<proteinExistence type="inferred from homology"/>
<dbReference type="InterPro" id="IPR000743">
    <property type="entry name" value="Glyco_hydro_28"/>
</dbReference>
<keyword evidence="8" id="KW-0961">Cell wall biogenesis/degradation</keyword>
<feature type="compositionally biased region" description="Polar residues" evidence="14">
    <location>
        <begin position="513"/>
        <end position="533"/>
    </location>
</feature>
<dbReference type="InterPro" id="IPR012334">
    <property type="entry name" value="Pectin_lyas_fold"/>
</dbReference>
<dbReference type="InterPro" id="IPR037045">
    <property type="entry name" value="S8pro/Inhibitor_I9_sf"/>
</dbReference>
<protein>
    <recommendedName>
        <fullName evidence="11">Polygalacturonase</fullName>
        <ecNumber evidence="3">3.2.1.15</ecNumber>
    </recommendedName>
</protein>
<gene>
    <name evidence="17" type="ORF">SLEP1_g33</name>
</gene>
<evidence type="ECO:0000256" key="10">
    <source>
        <dbReference type="ARBA" id="ARBA00060133"/>
    </source>
</evidence>
<evidence type="ECO:0000256" key="15">
    <source>
        <dbReference type="SAM" id="SignalP"/>
    </source>
</evidence>
<feature type="signal peptide" evidence="15">
    <location>
        <begin position="1"/>
        <end position="18"/>
    </location>
</feature>
<evidence type="ECO:0000256" key="8">
    <source>
        <dbReference type="ARBA" id="ARBA00023316"/>
    </source>
</evidence>
<sequence length="665" mass="71493">MGNIVVYIALFHLSIVIAEIPTRQLFGSPNVAPDPKADSPALPNIPPARLPKPCQATEPEAGSPALPPIPPANSPNEESRGRVFDVTEYGAVADGEKESSSAFLAAWKAACNYAGNATFLIPEGIFLLGPISFDGPCLNNLSPNIEIRGTLLAPGSLDAFPSSAWIAFRNLYGFNLTGSGTGKARIDGKGEVEAWKRSSCEKSMNCNRLVASLYFFEVSHATISNITLANSKGFHLNIYVSDNIDVYNVNISAPPDSPNTDGVHIGESSNITIASSTIGVGDDCVSIGPGSINISVSGIQCGPGHGISIGSLGKYKNEKDVIGIKIENCTINGTQNGVRVKTWPGSPPGRASNITFQDISMINVSNPIIIDQDYCPSSSCNKSKPSMVKLTDILIKNITGTYNTKSAVSLLCSSGVPCQNIHLVDIKLNYTGPELGRLALGHLSTRASNLGTEKATSKMAYFARRTLASLATRVLSSSPSSSSLSSRPRFALALLDNHSVTHLPDPVKILTRPKTTSGPGYSPLNDPSPNWSNRPPKETILLDGCDYEHWLIVMEFPADENKSETDMIDAYVKTLASVVGSEEEARKKIYSVCTTRYKGFGALISEELAYKVKELPGVLWVLPDSYMDVPNKDYGGDLYIDGKVIHRPQYTAPCQPQRTRPRRRS</sequence>
<evidence type="ECO:0000256" key="2">
    <source>
        <dbReference type="ARBA" id="ARBA00008834"/>
    </source>
</evidence>
<keyword evidence="6 13" id="KW-0378">Hydrolase</keyword>
<evidence type="ECO:0000256" key="3">
    <source>
        <dbReference type="ARBA" id="ARBA00012736"/>
    </source>
</evidence>
<evidence type="ECO:0000256" key="9">
    <source>
        <dbReference type="ARBA" id="ARBA00034074"/>
    </source>
</evidence>
<comment type="function">
    <text evidence="10">May function in the depolymerization of the pectin in its walls during pollen tube elongation, or in that of the pistil during pollination.</text>
</comment>
<feature type="region of interest" description="Disordered" evidence="14">
    <location>
        <begin position="31"/>
        <end position="80"/>
    </location>
</feature>
<dbReference type="EMBL" id="BPVZ01000001">
    <property type="protein sequence ID" value="GKU85353.1"/>
    <property type="molecule type" value="Genomic_DNA"/>
</dbReference>
<dbReference type="InterPro" id="IPR011050">
    <property type="entry name" value="Pectin_lyase_fold/virulence"/>
</dbReference>
<evidence type="ECO:0000313" key="18">
    <source>
        <dbReference type="Proteomes" id="UP001054252"/>
    </source>
</evidence>
<feature type="domain" description="MORF/ORRM1/DAG-like MORF" evidence="16">
    <location>
        <begin position="547"/>
        <end position="637"/>
    </location>
</feature>
<keyword evidence="18" id="KW-1185">Reference proteome</keyword>
<evidence type="ECO:0000256" key="4">
    <source>
        <dbReference type="ARBA" id="ARBA00022512"/>
    </source>
</evidence>
<evidence type="ECO:0000256" key="12">
    <source>
        <dbReference type="PROSITE-ProRule" id="PRU10052"/>
    </source>
</evidence>
<feature type="active site" evidence="12">
    <location>
        <position position="305"/>
    </location>
</feature>
<comment type="caution">
    <text evidence="17">The sequence shown here is derived from an EMBL/GenBank/DDBJ whole genome shotgun (WGS) entry which is preliminary data.</text>
</comment>
<dbReference type="FunFam" id="2.160.20.10:FF:000004">
    <property type="entry name" value="Pectin lyase-like superfamily protein"/>
    <property type="match status" value="1"/>
</dbReference>
<evidence type="ECO:0000256" key="6">
    <source>
        <dbReference type="ARBA" id="ARBA00022801"/>
    </source>
</evidence>
<evidence type="ECO:0000256" key="14">
    <source>
        <dbReference type="SAM" id="MobiDB-lite"/>
    </source>
</evidence>
<evidence type="ECO:0000256" key="13">
    <source>
        <dbReference type="RuleBase" id="RU361169"/>
    </source>
</evidence>
<dbReference type="AlphaFoldDB" id="A0AAV5H929"/>
<comment type="catalytic activity">
    <reaction evidence="9">
        <text>(1,4-alpha-D-galacturonosyl)n+m + H2O = (1,4-alpha-D-galacturonosyl)n + (1,4-alpha-D-galacturonosyl)m.</text>
        <dbReference type="EC" id="3.2.1.15"/>
    </reaction>
</comment>
<keyword evidence="4" id="KW-0134">Cell wall</keyword>
<dbReference type="Pfam" id="PF21864">
    <property type="entry name" value="MORF_dom"/>
    <property type="match status" value="1"/>
</dbReference>
<feature type="chain" id="PRO_5044022794" description="Polygalacturonase" evidence="15">
    <location>
        <begin position="19"/>
        <end position="665"/>
    </location>
</feature>
<dbReference type="EC" id="3.2.1.15" evidence="3"/>
<comment type="similarity">
    <text evidence="2 13">Belongs to the glycosyl hydrolase 28 family.</text>
</comment>
<accession>A0AAV5H929</accession>
<feature type="region of interest" description="Disordered" evidence="14">
    <location>
        <begin position="509"/>
        <end position="533"/>
    </location>
</feature>
<reference evidence="17 18" key="1">
    <citation type="journal article" date="2021" name="Commun. Biol.">
        <title>The genome of Shorea leprosula (Dipterocarpaceae) highlights the ecological relevance of drought in aseasonal tropical rainforests.</title>
        <authorList>
            <person name="Ng K.K.S."/>
            <person name="Kobayashi M.J."/>
            <person name="Fawcett J.A."/>
            <person name="Hatakeyama M."/>
            <person name="Paape T."/>
            <person name="Ng C.H."/>
            <person name="Ang C.C."/>
            <person name="Tnah L.H."/>
            <person name="Lee C.T."/>
            <person name="Nishiyama T."/>
            <person name="Sese J."/>
            <person name="O'Brien M.J."/>
            <person name="Copetti D."/>
            <person name="Mohd Noor M.I."/>
            <person name="Ong R.C."/>
            <person name="Putra M."/>
            <person name="Sireger I.Z."/>
            <person name="Indrioko S."/>
            <person name="Kosugi Y."/>
            <person name="Izuno A."/>
            <person name="Isagi Y."/>
            <person name="Lee S.L."/>
            <person name="Shimizu K.K."/>
        </authorList>
    </citation>
    <scope>NUCLEOTIDE SEQUENCE [LARGE SCALE GENOMIC DNA]</scope>
    <source>
        <strain evidence="17">214</strain>
    </source>
</reference>
<dbReference type="InterPro" id="IPR054059">
    <property type="entry name" value="MORF/ORRM1/DAG-like_MORF"/>
</dbReference>
<dbReference type="PANTHER" id="PTHR31375">
    <property type="match status" value="1"/>
</dbReference>
<dbReference type="GO" id="GO:0071555">
    <property type="term" value="P:cell wall organization"/>
    <property type="evidence" value="ECO:0007669"/>
    <property type="project" value="UniProtKB-KW"/>
</dbReference>
<dbReference type="Gene3D" id="3.30.70.80">
    <property type="entry name" value="Peptidase S8 propeptide/proteinase inhibitor I9"/>
    <property type="match status" value="1"/>
</dbReference>
<dbReference type="PROSITE" id="PS00502">
    <property type="entry name" value="POLYGALACTURONASE"/>
    <property type="match status" value="1"/>
</dbReference>
<evidence type="ECO:0000256" key="1">
    <source>
        <dbReference type="ARBA" id="ARBA00004191"/>
    </source>
</evidence>
<comment type="subcellular location">
    <subcellularLocation>
        <location evidence="1">Secreted</location>
        <location evidence="1">Cell wall</location>
    </subcellularLocation>
</comment>
<name>A0AAV5H929_9ROSI</name>
<keyword evidence="5" id="KW-0964">Secreted</keyword>